<evidence type="ECO:0000313" key="2">
    <source>
        <dbReference type="EMBL" id="KFG31363.1"/>
    </source>
</evidence>
<accession>A0A086JGU5</accession>
<proteinExistence type="predicted"/>
<organism evidence="2 3">
    <name type="scientific">Toxoplasma gondii GAB2-2007-GAL-DOM2</name>
    <dbReference type="NCBI Taxonomy" id="1130820"/>
    <lineage>
        <taxon>Eukaryota</taxon>
        <taxon>Sar</taxon>
        <taxon>Alveolata</taxon>
        <taxon>Apicomplexa</taxon>
        <taxon>Conoidasida</taxon>
        <taxon>Coccidia</taxon>
        <taxon>Eucoccidiorida</taxon>
        <taxon>Eimeriorina</taxon>
        <taxon>Sarcocystidae</taxon>
        <taxon>Toxoplasma</taxon>
    </lineage>
</organism>
<dbReference type="SUPFAM" id="SSF57863">
    <property type="entry name" value="ArfGap/RecO-like zinc finger"/>
    <property type="match status" value="1"/>
</dbReference>
<feature type="compositionally biased region" description="Low complexity" evidence="1">
    <location>
        <begin position="186"/>
        <end position="200"/>
    </location>
</feature>
<sequence>MPYRSSSSPADIGLSKSEYEDAVNLEKLYFLANKNDRCANCGRGGVSAVDVSRYEFLCSSCCSGKSSVKRIGEDRFSSFEVNKLHARFDRNTHRGRSSASYSRSGTSGSGGARRSDRRGERRSSHRPPVPELSEGSESDSGDDSPPPPRRSRSMPRGSVRSPRHSYQRSSSHRPDPFDTFEEASNASWGGPAQAAAPAWGVDFGSSQGAAQRAPQVGLGGQGTSPAGMLGLAPVAPAPSFGQGFQFPGMAGMGNPAFMGAAQGASPQAWGQNAFLASQYQAMLRPQFPGAAGRDAGVAFPGSGPTAQPPGMMGQSPNYLLAGAAGPMRPTSPMNFPGPQAQPGQRGVNPFLTMGAGQQATHPGTSPFQAFHPTGATQVGGNAMGGAPMNPFLSVQKPSTATGGLGDGGMFGGTSLDFASQHQTQHMRQQGPGAAGVVHFGGGPPAAPNPFSSMGVATPQRSMALTNEARPGGGVGGNPYNTSLW</sequence>
<comment type="caution">
    <text evidence="2">The sequence shown here is derived from an EMBL/GenBank/DDBJ whole genome shotgun (WGS) entry which is preliminary data.</text>
</comment>
<evidence type="ECO:0000256" key="1">
    <source>
        <dbReference type="SAM" id="MobiDB-lite"/>
    </source>
</evidence>
<dbReference type="InterPro" id="IPR037278">
    <property type="entry name" value="ARFGAP/RecO"/>
</dbReference>
<feature type="region of interest" description="Disordered" evidence="1">
    <location>
        <begin position="465"/>
        <end position="484"/>
    </location>
</feature>
<dbReference type="Proteomes" id="UP000028837">
    <property type="component" value="Unassembled WGS sequence"/>
</dbReference>
<feature type="compositionally biased region" description="Low complexity" evidence="1">
    <location>
        <begin position="97"/>
        <end position="106"/>
    </location>
</feature>
<feature type="compositionally biased region" description="Basic and acidic residues" evidence="1">
    <location>
        <begin position="113"/>
        <end position="122"/>
    </location>
</feature>
<reference evidence="2 3" key="1">
    <citation type="submission" date="2014-02" db="EMBL/GenBank/DDBJ databases">
        <authorList>
            <person name="Sibley D."/>
            <person name="Venepally P."/>
            <person name="Karamycheva S."/>
            <person name="Hadjithomas M."/>
            <person name="Khan A."/>
            <person name="Brunk B."/>
            <person name="Roos D."/>
            <person name="Caler E."/>
            <person name="Lorenzi H."/>
        </authorList>
    </citation>
    <scope>NUCLEOTIDE SEQUENCE [LARGE SCALE GENOMIC DNA]</scope>
    <source>
        <strain evidence="2 3">GAB2-2007-GAL-DOM2</strain>
    </source>
</reference>
<gene>
    <name evidence="2" type="ORF">TGDOM2_257070</name>
</gene>
<name>A0A086JGU5_TOXGO</name>
<dbReference type="VEuPathDB" id="ToxoDB:TGDOM2_257070"/>
<dbReference type="AlphaFoldDB" id="A0A086JGU5"/>
<evidence type="ECO:0000313" key="3">
    <source>
        <dbReference type="Proteomes" id="UP000028837"/>
    </source>
</evidence>
<dbReference type="OrthoDB" id="331410at2759"/>
<dbReference type="EMBL" id="AHZU02001534">
    <property type="protein sequence ID" value="KFG31363.1"/>
    <property type="molecule type" value="Genomic_DNA"/>
</dbReference>
<protein>
    <submittedName>
        <fullName evidence="2">Putative major ampullate spidroin 2</fullName>
    </submittedName>
</protein>
<feature type="region of interest" description="Disordered" evidence="1">
    <location>
        <begin position="90"/>
        <end position="207"/>
    </location>
</feature>